<feature type="transmembrane region" description="Helical" evidence="17">
    <location>
        <begin position="89"/>
        <end position="109"/>
    </location>
</feature>
<dbReference type="Pfam" id="PF04750">
    <property type="entry name" value="Far-17a_AIG1"/>
    <property type="match status" value="1"/>
</dbReference>
<sequence>MTARVDLKWCSLIHMAIFAWYIFTLKSNCSLEISARHPGARQYGGRWKYLTFINLVMQTVFFGFCFLTEAMYLLLSSKVPTLMVKMRDAVFTTLVFPVGTFVAMSFWSIYAYDRELVYPKFLDEIIPNWLNHALHTVILPLLLVQHYLQHHQYPSRARGILVLALFASLYLSWVLWVHYASGIWVYPIMAKLSPVGLMLFFAASALAMAPLYLLGEKLSHACWGTQGRRGVDSAIGKTRQEKDRLSYWKDQAGEG</sequence>
<dbReference type="GO" id="GO:0012505">
    <property type="term" value="C:endomembrane system"/>
    <property type="evidence" value="ECO:0007669"/>
    <property type="project" value="UniProtKB-SubCell"/>
</dbReference>
<dbReference type="OrthoDB" id="1898221at2759"/>
<evidence type="ECO:0000256" key="6">
    <source>
        <dbReference type="ARBA" id="ARBA00023136"/>
    </source>
</evidence>
<evidence type="ECO:0000256" key="4">
    <source>
        <dbReference type="ARBA" id="ARBA00022692"/>
    </source>
</evidence>
<proteinExistence type="inferred from homology"/>
<evidence type="ECO:0000256" key="5">
    <source>
        <dbReference type="ARBA" id="ARBA00022989"/>
    </source>
</evidence>
<comment type="similarity">
    <text evidence="3">Belongs to the AIG1 family.</text>
</comment>
<gene>
    <name evidence="18" type="ORF">JZ751_028688</name>
</gene>
<dbReference type="EMBL" id="JAFBMS010000087">
    <property type="protein sequence ID" value="KAG9337497.1"/>
    <property type="molecule type" value="Genomic_DNA"/>
</dbReference>
<evidence type="ECO:0000256" key="3">
    <source>
        <dbReference type="ARBA" id="ARBA00009300"/>
    </source>
</evidence>
<dbReference type="InterPro" id="IPR006838">
    <property type="entry name" value="ADTRP_AIG1"/>
</dbReference>
<feature type="transmembrane region" description="Helical" evidence="17">
    <location>
        <begin position="192"/>
        <end position="214"/>
    </location>
</feature>
<feature type="transmembrane region" description="Helical" evidence="17">
    <location>
        <begin position="7"/>
        <end position="23"/>
    </location>
</feature>
<evidence type="ECO:0000313" key="18">
    <source>
        <dbReference type="EMBL" id="KAG9337497.1"/>
    </source>
</evidence>
<dbReference type="PANTHER" id="PTHR10989">
    <property type="entry name" value="ANDROGEN-INDUCED PROTEIN 1-RELATED"/>
    <property type="match status" value="1"/>
</dbReference>
<evidence type="ECO:0000256" key="9">
    <source>
        <dbReference type="ARBA" id="ARBA00047863"/>
    </source>
</evidence>
<dbReference type="Proteomes" id="UP000824540">
    <property type="component" value="Unassembled WGS sequence"/>
</dbReference>
<comment type="catalytic activity">
    <reaction evidence="12">
        <text>9-(9Z-octadecenoyloxy)-octadecanoate + H2O = 9-hydroxy-octadecanoate + (9Z)-octadecenoate + H(+)</text>
        <dbReference type="Rhea" id="RHEA:52048"/>
        <dbReference type="ChEBI" id="CHEBI:15377"/>
        <dbReference type="ChEBI" id="CHEBI:15378"/>
        <dbReference type="ChEBI" id="CHEBI:30823"/>
        <dbReference type="ChEBI" id="CHEBI:136282"/>
        <dbReference type="ChEBI" id="CHEBI:136286"/>
    </reaction>
    <physiologicalReaction direction="left-to-right" evidence="12">
        <dbReference type="Rhea" id="RHEA:52049"/>
    </physiologicalReaction>
</comment>
<comment type="catalytic activity">
    <reaction evidence="11">
        <text>12-(9Z-octadecenoyloxy)-octadecanoate + H2O = 12-hydroxyoctadecanoate + (9Z)-octadecenoate + H(+)</text>
        <dbReference type="Rhea" id="RHEA:52060"/>
        <dbReference type="ChEBI" id="CHEBI:15377"/>
        <dbReference type="ChEBI" id="CHEBI:15378"/>
        <dbReference type="ChEBI" id="CHEBI:30823"/>
        <dbReference type="ChEBI" id="CHEBI:84201"/>
        <dbReference type="ChEBI" id="CHEBI:136302"/>
    </reaction>
    <physiologicalReaction direction="left-to-right" evidence="11">
        <dbReference type="Rhea" id="RHEA:52061"/>
    </physiologicalReaction>
</comment>
<dbReference type="PANTHER" id="PTHR10989:SF17">
    <property type="entry name" value="ANDROGEN-DEPENDENT TFPI-REGULATING PROTEIN"/>
    <property type="match status" value="1"/>
</dbReference>
<keyword evidence="19" id="KW-1185">Reference proteome</keyword>
<comment type="catalytic activity">
    <reaction evidence="10">
        <text>12-octadecanoyloxy-octadecanoate + H2O = 12-hydroxyoctadecanoate + octadecanoate + H(+)</text>
        <dbReference type="Rhea" id="RHEA:52080"/>
        <dbReference type="ChEBI" id="CHEBI:15377"/>
        <dbReference type="ChEBI" id="CHEBI:15378"/>
        <dbReference type="ChEBI" id="CHEBI:25629"/>
        <dbReference type="ChEBI" id="CHEBI:84201"/>
        <dbReference type="ChEBI" id="CHEBI:136330"/>
    </reaction>
    <physiologicalReaction direction="left-to-right" evidence="10">
        <dbReference type="Rhea" id="RHEA:52081"/>
    </physiologicalReaction>
</comment>
<comment type="catalytic activity">
    <reaction evidence="1">
        <text>9-(9Z-hexadecenoyloxy)-octadecanoate + H2O = (9Z)-hexadecenoate + 9-hydroxy-octadecanoate + H(+)</text>
        <dbReference type="Rhea" id="RHEA:52068"/>
        <dbReference type="ChEBI" id="CHEBI:15377"/>
        <dbReference type="ChEBI" id="CHEBI:15378"/>
        <dbReference type="ChEBI" id="CHEBI:32372"/>
        <dbReference type="ChEBI" id="CHEBI:136286"/>
        <dbReference type="ChEBI" id="CHEBI:136309"/>
    </reaction>
    <physiologicalReaction direction="left-to-right" evidence="1">
        <dbReference type="Rhea" id="RHEA:52069"/>
    </physiologicalReaction>
</comment>
<keyword evidence="5 17" id="KW-1133">Transmembrane helix</keyword>
<comment type="catalytic activity">
    <reaction evidence="7">
        <text>12-hexadecanoyloxy-octadecanoate + H2O = 12-hydroxyoctadecanoate + hexadecanoate + H(+)</text>
        <dbReference type="Rhea" id="RHEA:52056"/>
        <dbReference type="ChEBI" id="CHEBI:7896"/>
        <dbReference type="ChEBI" id="CHEBI:15377"/>
        <dbReference type="ChEBI" id="CHEBI:15378"/>
        <dbReference type="ChEBI" id="CHEBI:83677"/>
        <dbReference type="ChEBI" id="CHEBI:84201"/>
    </reaction>
    <physiologicalReaction direction="left-to-right" evidence="7">
        <dbReference type="Rhea" id="RHEA:52057"/>
    </physiologicalReaction>
</comment>
<name>A0A8T2NM65_9TELE</name>
<evidence type="ECO:0000256" key="15">
    <source>
        <dbReference type="ARBA" id="ARBA00049322"/>
    </source>
</evidence>
<evidence type="ECO:0000256" key="1">
    <source>
        <dbReference type="ARBA" id="ARBA00000923"/>
    </source>
</evidence>
<organism evidence="18 19">
    <name type="scientific">Albula glossodonta</name>
    <name type="common">roundjaw bonefish</name>
    <dbReference type="NCBI Taxonomy" id="121402"/>
    <lineage>
        <taxon>Eukaryota</taxon>
        <taxon>Metazoa</taxon>
        <taxon>Chordata</taxon>
        <taxon>Craniata</taxon>
        <taxon>Vertebrata</taxon>
        <taxon>Euteleostomi</taxon>
        <taxon>Actinopterygii</taxon>
        <taxon>Neopterygii</taxon>
        <taxon>Teleostei</taxon>
        <taxon>Albuliformes</taxon>
        <taxon>Albulidae</taxon>
        <taxon>Albula</taxon>
    </lineage>
</organism>
<accession>A0A8T2NM65</accession>
<comment type="catalytic activity">
    <reaction evidence="14">
        <text>13-(9Z-octadecenoyloxy)-octadecanoate + H2O = 13-hydroxy-octadecanoate + (9Z)-octadecenoate + H(+)</text>
        <dbReference type="Rhea" id="RHEA:52064"/>
        <dbReference type="ChEBI" id="CHEBI:15377"/>
        <dbReference type="ChEBI" id="CHEBI:15378"/>
        <dbReference type="ChEBI" id="CHEBI:30823"/>
        <dbReference type="ChEBI" id="CHEBI:136303"/>
        <dbReference type="ChEBI" id="CHEBI:136304"/>
    </reaction>
    <physiologicalReaction direction="left-to-right" evidence="14">
        <dbReference type="Rhea" id="RHEA:52065"/>
    </physiologicalReaction>
</comment>
<comment type="subcellular location">
    <subcellularLocation>
        <location evidence="2">Endomembrane system</location>
        <topology evidence="2">Multi-pass membrane protein</topology>
    </subcellularLocation>
</comment>
<protein>
    <recommendedName>
        <fullName evidence="20">Androgen-dependent TFPI-regulating protein</fullName>
    </recommendedName>
</protein>
<evidence type="ECO:0000256" key="11">
    <source>
        <dbReference type="ARBA" id="ARBA00048701"/>
    </source>
</evidence>
<dbReference type="GO" id="GO:0016020">
    <property type="term" value="C:membrane"/>
    <property type="evidence" value="ECO:0007669"/>
    <property type="project" value="InterPro"/>
</dbReference>
<keyword evidence="4 17" id="KW-0812">Transmembrane</keyword>
<evidence type="ECO:0000256" key="10">
    <source>
        <dbReference type="ARBA" id="ARBA00048680"/>
    </source>
</evidence>
<comment type="catalytic activity">
    <reaction evidence="15">
        <text>13-(9Z-hexadecenoyloxy)-octadecanoate + H2O = 13-hydroxy-octadecanoate + (9Z)-hexadecenoate + H(+)</text>
        <dbReference type="Rhea" id="RHEA:52076"/>
        <dbReference type="ChEBI" id="CHEBI:15377"/>
        <dbReference type="ChEBI" id="CHEBI:15378"/>
        <dbReference type="ChEBI" id="CHEBI:32372"/>
        <dbReference type="ChEBI" id="CHEBI:136304"/>
        <dbReference type="ChEBI" id="CHEBI:136315"/>
    </reaction>
    <physiologicalReaction direction="left-to-right" evidence="15">
        <dbReference type="Rhea" id="RHEA:52077"/>
    </physiologicalReaction>
</comment>
<dbReference type="AlphaFoldDB" id="A0A8T2NM65"/>
<comment type="catalytic activity">
    <reaction evidence="13">
        <text>9-octadecanoyloxy-octadecanoate + H2O = 9-hydroxy-octadecanoate + octadecanoate + H(+)</text>
        <dbReference type="Rhea" id="RHEA:52096"/>
        <dbReference type="ChEBI" id="CHEBI:15377"/>
        <dbReference type="ChEBI" id="CHEBI:15378"/>
        <dbReference type="ChEBI" id="CHEBI:25629"/>
        <dbReference type="ChEBI" id="CHEBI:136286"/>
        <dbReference type="ChEBI" id="CHEBI:136373"/>
    </reaction>
    <physiologicalReaction direction="left-to-right" evidence="13">
        <dbReference type="Rhea" id="RHEA:52097"/>
    </physiologicalReaction>
</comment>
<evidence type="ECO:0000256" key="13">
    <source>
        <dbReference type="ARBA" id="ARBA00049221"/>
    </source>
</evidence>
<reference evidence="18" key="1">
    <citation type="thesis" date="2021" institute="BYU ScholarsArchive" country="Provo, UT, USA">
        <title>Applications of and Algorithms for Genome Assembly and Genomic Analyses with an Emphasis on Marine Teleosts.</title>
        <authorList>
            <person name="Pickett B.D."/>
        </authorList>
    </citation>
    <scope>NUCLEOTIDE SEQUENCE</scope>
    <source>
        <strain evidence="18">HI-2016</strain>
    </source>
</reference>
<feature type="transmembrane region" description="Helical" evidence="17">
    <location>
        <begin position="129"/>
        <end position="148"/>
    </location>
</feature>
<comment type="catalytic activity">
    <reaction evidence="9">
        <text>9-hexadecanoyloxy-octadecanoate + H2O = 9-hydroxy-octadecanoate + hexadecanoate + H(+)</text>
        <dbReference type="Rhea" id="RHEA:52052"/>
        <dbReference type="ChEBI" id="CHEBI:7896"/>
        <dbReference type="ChEBI" id="CHEBI:15377"/>
        <dbReference type="ChEBI" id="CHEBI:15378"/>
        <dbReference type="ChEBI" id="CHEBI:83670"/>
        <dbReference type="ChEBI" id="CHEBI:136286"/>
    </reaction>
    <physiologicalReaction direction="left-to-right" evidence="9">
        <dbReference type="Rhea" id="RHEA:52053"/>
    </physiologicalReaction>
</comment>
<comment type="caution">
    <text evidence="18">The sequence shown here is derived from an EMBL/GenBank/DDBJ whole genome shotgun (WGS) entry which is preliminary data.</text>
</comment>
<keyword evidence="6 17" id="KW-0472">Membrane</keyword>
<comment type="catalytic activity">
    <reaction evidence="8">
        <text>13-octadecanoyloxy-octadecanoate + H2O = 13-hydroxy-octadecanoate + octadecanoate + H(+)</text>
        <dbReference type="Rhea" id="RHEA:52084"/>
        <dbReference type="ChEBI" id="CHEBI:15377"/>
        <dbReference type="ChEBI" id="CHEBI:15378"/>
        <dbReference type="ChEBI" id="CHEBI:25629"/>
        <dbReference type="ChEBI" id="CHEBI:136304"/>
        <dbReference type="ChEBI" id="CHEBI:136335"/>
    </reaction>
    <physiologicalReaction direction="left-to-right" evidence="8">
        <dbReference type="Rhea" id="RHEA:52085"/>
    </physiologicalReaction>
</comment>
<comment type="catalytic activity">
    <reaction evidence="16">
        <text>12-(9Z-hexadecenoyloxy)-octadecanoate + H2O = 12-hydroxyoctadecanoate + (9Z)-hexadecenoate + H(+)</text>
        <dbReference type="Rhea" id="RHEA:52072"/>
        <dbReference type="ChEBI" id="CHEBI:15377"/>
        <dbReference type="ChEBI" id="CHEBI:15378"/>
        <dbReference type="ChEBI" id="CHEBI:32372"/>
        <dbReference type="ChEBI" id="CHEBI:84201"/>
        <dbReference type="ChEBI" id="CHEBI:136312"/>
    </reaction>
    <physiologicalReaction direction="left-to-right" evidence="16">
        <dbReference type="Rhea" id="RHEA:52073"/>
    </physiologicalReaction>
</comment>
<evidence type="ECO:0000256" key="2">
    <source>
        <dbReference type="ARBA" id="ARBA00004127"/>
    </source>
</evidence>
<evidence type="ECO:0000313" key="19">
    <source>
        <dbReference type="Proteomes" id="UP000824540"/>
    </source>
</evidence>
<evidence type="ECO:0008006" key="20">
    <source>
        <dbReference type="Google" id="ProtNLM"/>
    </source>
</evidence>
<feature type="transmembrane region" description="Helical" evidence="17">
    <location>
        <begin position="160"/>
        <end position="186"/>
    </location>
</feature>
<evidence type="ECO:0000256" key="12">
    <source>
        <dbReference type="ARBA" id="ARBA00048800"/>
    </source>
</evidence>
<evidence type="ECO:0000256" key="7">
    <source>
        <dbReference type="ARBA" id="ARBA00047368"/>
    </source>
</evidence>
<evidence type="ECO:0000256" key="8">
    <source>
        <dbReference type="ARBA" id="ARBA00047427"/>
    </source>
</evidence>
<feature type="transmembrane region" description="Helical" evidence="17">
    <location>
        <begin position="55"/>
        <end position="77"/>
    </location>
</feature>
<evidence type="ECO:0000256" key="16">
    <source>
        <dbReference type="ARBA" id="ARBA00049428"/>
    </source>
</evidence>
<evidence type="ECO:0000256" key="14">
    <source>
        <dbReference type="ARBA" id="ARBA00049296"/>
    </source>
</evidence>
<evidence type="ECO:0000256" key="17">
    <source>
        <dbReference type="SAM" id="Phobius"/>
    </source>
</evidence>